<evidence type="ECO:0000256" key="4">
    <source>
        <dbReference type="ARBA" id="ARBA00023163"/>
    </source>
</evidence>
<dbReference type="RefSeq" id="WP_031577355.1">
    <property type="nucleotide sequence ID" value="NZ_FNDZ01000009.1"/>
</dbReference>
<keyword evidence="2" id="KW-0805">Transcription regulation</keyword>
<dbReference type="AlphaFoldDB" id="A0A1G8RQE5"/>
<dbReference type="InterPro" id="IPR005650">
    <property type="entry name" value="BlaI_family"/>
</dbReference>
<organism evidence="5 6">
    <name type="scientific">Proteiniclasticum ruminis</name>
    <dbReference type="NCBI Taxonomy" id="398199"/>
    <lineage>
        <taxon>Bacteria</taxon>
        <taxon>Bacillati</taxon>
        <taxon>Bacillota</taxon>
        <taxon>Clostridia</taxon>
        <taxon>Eubacteriales</taxon>
        <taxon>Clostridiaceae</taxon>
        <taxon>Proteiniclasticum</taxon>
    </lineage>
</organism>
<dbReference type="SUPFAM" id="SSF46785">
    <property type="entry name" value="Winged helix' DNA-binding domain"/>
    <property type="match status" value="1"/>
</dbReference>
<accession>A0A1G8RQE5</accession>
<dbReference type="Gene3D" id="1.10.10.10">
    <property type="entry name" value="Winged helix-like DNA-binding domain superfamily/Winged helix DNA-binding domain"/>
    <property type="match status" value="1"/>
</dbReference>
<name>A0A1G8RQE5_9CLOT</name>
<protein>
    <submittedName>
        <fullName evidence="5">Predicted transcriptional regulator</fullName>
    </submittedName>
</protein>
<keyword evidence="4" id="KW-0804">Transcription</keyword>
<gene>
    <name evidence="5" type="ORF">SAMN05421804_10948</name>
</gene>
<evidence type="ECO:0000256" key="1">
    <source>
        <dbReference type="ARBA" id="ARBA00011046"/>
    </source>
</evidence>
<dbReference type="Proteomes" id="UP000183255">
    <property type="component" value="Unassembled WGS sequence"/>
</dbReference>
<dbReference type="GO" id="GO:0045892">
    <property type="term" value="P:negative regulation of DNA-templated transcription"/>
    <property type="evidence" value="ECO:0007669"/>
    <property type="project" value="InterPro"/>
</dbReference>
<keyword evidence="3" id="KW-0238">DNA-binding</keyword>
<evidence type="ECO:0000256" key="3">
    <source>
        <dbReference type="ARBA" id="ARBA00023125"/>
    </source>
</evidence>
<dbReference type="InterPro" id="IPR036390">
    <property type="entry name" value="WH_DNA-bd_sf"/>
</dbReference>
<reference evidence="5 6" key="1">
    <citation type="submission" date="2016-10" db="EMBL/GenBank/DDBJ databases">
        <authorList>
            <person name="de Groot N.N."/>
        </authorList>
    </citation>
    <scope>NUCLEOTIDE SEQUENCE [LARGE SCALE GENOMIC DNA]</scope>
    <source>
        <strain evidence="5 6">CGMCC 1.5058</strain>
    </source>
</reference>
<dbReference type="GO" id="GO:0003677">
    <property type="term" value="F:DNA binding"/>
    <property type="evidence" value="ECO:0007669"/>
    <property type="project" value="UniProtKB-KW"/>
</dbReference>
<dbReference type="PIRSF" id="PIRSF019455">
    <property type="entry name" value="CopR_AtkY"/>
    <property type="match status" value="1"/>
</dbReference>
<evidence type="ECO:0000313" key="5">
    <source>
        <dbReference type="EMBL" id="SDJ19162.1"/>
    </source>
</evidence>
<sequence length="122" mass="14409">MDLYKLGDIEEKFAELIWKHEPISSGELVKLCENELNWKKSTTYTVLKKLSEKGIFQNIKSEVTSLITRDEYYSMQSRYFVEDTFGGSLPKFLSAFFNGKKISEKKMKELERLIEEYDEVEK</sequence>
<comment type="similarity">
    <text evidence="1">Belongs to the BlaI transcriptional regulatory family.</text>
</comment>
<dbReference type="Pfam" id="PF03965">
    <property type="entry name" value="Penicillinase_R"/>
    <property type="match status" value="1"/>
</dbReference>
<proteinExistence type="inferred from homology"/>
<dbReference type="EMBL" id="FNDZ01000009">
    <property type="protein sequence ID" value="SDJ19162.1"/>
    <property type="molecule type" value="Genomic_DNA"/>
</dbReference>
<evidence type="ECO:0000313" key="6">
    <source>
        <dbReference type="Proteomes" id="UP000183255"/>
    </source>
</evidence>
<dbReference type="Gene3D" id="1.10.4040.10">
    <property type="entry name" value="Penicillinase repressor domain"/>
    <property type="match status" value="1"/>
</dbReference>
<dbReference type="InterPro" id="IPR036388">
    <property type="entry name" value="WH-like_DNA-bd_sf"/>
</dbReference>
<evidence type="ECO:0000256" key="2">
    <source>
        <dbReference type="ARBA" id="ARBA00023015"/>
    </source>
</evidence>